<name>A0A0W0EX31_MONRR</name>
<evidence type="ECO:0000256" key="2">
    <source>
        <dbReference type="ARBA" id="ARBA00012122"/>
    </source>
</evidence>
<organism evidence="6 7">
    <name type="scientific">Moniliophthora roreri</name>
    <name type="common">Frosty pod rot fungus</name>
    <name type="synonym">Monilia roreri</name>
    <dbReference type="NCBI Taxonomy" id="221103"/>
    <lineage>
        <taxon>Eukaryota</taxon>
        <taxon>Fungi</taxon>
        <taxon>Dikarya</taxon>
        <taxon>Basidiomycota</taxon>
        <taxon>Agaricomycotina</taxon>
        <taxon>Agaricomycetes</taxon>
        <taxon>Agaricomycetidae</taxon>
        <taxon>Agaricales</taxon>
        <taxon>Marasmiineae</taxon>
        <taxon>Marasmiaceae</taxon>
        <taxon>Moniliophthora</taxon>
    </lineage>
</organism>
<accession>A0A0W0EX31</accession>
<evidence type="ECO:0000313" key="6">
    <source>
        <dbReference type="EMBL" id="KTB28612.1"/>
    </source>
</evidence>
<gene>
    <name evidence="6" type="ORF">WG66_18815</name>
</gene>
<dbReference type="GO" id="GO:0045127">
    <property type="term" value="F:N-acetylglucosamine kinase activity"/>
    <property type="evidence" value="ECO:0007669"/>
    <property type="project" value="UniProtKB-EC"/>
</dbReference>
<dbReference type="PANTHER" id="PTHR43190">
    <property type="entry name" value="N-ACETYL-D-GLUCOSAMINE KINASE"/>
    <property type="match status" value="1"/>
</dbReference>
<dbReference type="SUPFAM" id="SSF53067">
    <property type="entry name" value="Actin-like ATPase domain"/>
    <property type="match status" value="2"/>
</dbReference>
<comment type="caution">
    <text evidence="6">The sequence shown here is derived from an EMBL/GenBank/DDBJ whole genome shotgun (WGS) entry which is preliminary data.</text>
</comment>
<dbReference type="CDD" id="cd24007">
    <property type="entry name" value="ASKHA_NBD_eukNAGK-like"/>
    <property type="match status" value="1"/>
</dbReference>
<evidence type="ECO:0000313" key="7">
    <source>
        <dbReference type="Proteomes" id="UP000054988"/>
    </source>
</evidence>
<dbReference type="InterPro" id="IPR002731">
    <property type="entry name" value="ATPase_BadF"/>
</dbReference>
<feature type="domain" description="ATPase BadF/BadG/BcrA/BcrD type" evidence="5">
    <location>
        <begin position="7"/>
        <end position="334"/>
    </location>
</feature>
<dbReference type="PANTHER" id="PTHR43190:SF3">
    <property type="entry name" value="N-ACETYL-D-GLUCOSAMINE KINASE"/>
    <property type="match status" value="1"/>
</dbReference>
<protein>
    <recommendedName>
        <fullName evidence="3">N-acetyl-D-glucosamine kinase</fullName>
        <ecNumber evidence="2">2.7.1.59</ecNumber>
    </recommendedName>
    <alternativeName>
        <fullName evidence="4">GlcNAc kinase</fullName>
    </alternativeName>
</protein>
<evidence type="ECO:0000256" key="3">
    <source>
        <dbReference type="ARBA" id="ARBA00014974"/>
    </source>
</evidence>
<dbReference type="Gene3D" id="3.30.420.40">
    <property type="match status" value="1"/>
</dbReference>
<dbReference type="AlphaFoldDB" id="A0A0W0EX31"/>
<dbReference type="InterPro" id="IPR043129">
    <property type="entry name" value="ATPase_NBD"/>
</dbReference>
<reference evidence="6 7" key="1">
    <citation type="submission" date="2015-12" db="EMBL/GenBank/DDBJ databases">
        <title>Draft genome sequence of Moniliophthora roreri, the causal agent of frosty pod rot of cacao.</title>
        <authorList>
            <person name="Aime M.C."/>
            <person name="Diaz-Valderrama J.R."/>
            <person name="Kijpornyongpan T."/>
            <person name="Phillips-Mora W."/>
        </authorList>
    </citation>
    <scope>NUCLEOTIDE SEQUENCE [LARGE SCALE GENOMIC DNA]</scope>
    <source>
        <strain evidence="6 7">MCA 2952</strain>
    </source>
</reference>
<evidence type="ECO:0000259" key="5">
    <source>
        <dbReference type="Pfam" id="PF01869"/>
    </source>
</evidence>
<comment type="similarity">
    <text evidence="1">Belongs to the eukaryotic-type N-acetylglucosamine kinase family.</text>
</comment>
<dbReference type="EMBL" id="LATX01002469">
    <property type="protein sequence ID" value="KTB28612.1"/>
    <property type="molecule type" value="Genomic_DNA"/>
</dbReference>
<dbReference type="EC" id="2.7.1.59" evidence="2"/>
<dbReference type="Proteomes" id="UP000054988">
    <property type="component" value="Unassembled WGS sequence"/>
</dbReference>
<proteinExistence type="inferred from homology"/>
<dbReference type="InterPro" id="IPR052519">
    <property type="entry name" value="Euk-type_GlcNAc_Kinase"/>
</dbReference>
<dbReference type="eggNOG" id="ENOG502S1AZ">
    <property type="taxonomic scope" value="Eukaryota"/>
</dbReference>
<evidence type="ECO:0000256" key="1">
    <source>
        <dbReference type="ARBA" id="ARBA00006198"/>
    </source>
</evidence>
<sequence>MSLFLCVDCGGSKTSAVICDAEGKTIGRSYGGPSNLAYLGISGFINAVRNAVADALKTCTSPPSVDPVSLPPPPEIKFAAAWLGVSGVDSPSAVNSILQPLSDLLGLPIGPRLSVANDTHLLAAPVQMHDDVSCAVTVVGGTGSITVSFRQKADRSLEELGRVGGWGWILGDEGGGFSVGREAIRELLSRKDRESVCKIRDTLPKEGSLEDRVLKHFSVKHVMDVLNEVHARDPGTTTAEAEAKASTVVTLPPHLMLSREKRLSSLSPLVFAAAFENKDPEALAVLKKCAGMLAEQIAVLVGESTEDKPGLVRAQDSVISFGGSLVGLELYRKLVLDDLAAKGHVFRHVEFVNDAAAVGAIGLAARYRNASV</sequence>
<dbReference type="Pfam" id="PF01869">
    <property type="entry name" value="BcrAD_BadFG"/>
    <property type="match status" value="1"/>
</dbReference>
<evidence type="ECO:0000256" key="4">
    <source>
        <dbReference type="ARBA" id="ARBA00031123"/>
    </source>
</evidence>